<dbReference type="OrthoDB" id="661407at2"/>
<dbReference type="EMBL" id="QKTW01000006">
    <property type="protein sequence ID" value="PZF74250.1"/>
    <property type="molecule type" value="Genomic_DNA"/>
</dbReference>
<keyword evidence="2" id="KW-1185">Reference proteome</keyword>
<reference evidence="1 2" key="1">
    <citation type="submission" date="2018-06" db="EMBL/GenBank/DDBJ databases">
        <title>Mucibacter soli gen. nov., sp. nov., a new member of the family Chitinophagaceae producing mucin.</title>
        <authorList>
            <person name="Kim M.-K."/>
            <person name="Park S."/>
            <person name="Kim T.-S."/>
            <person name="Joung Y."/>
            <person name="Han J.-H."/>
            <person name="Kim S.B."/>
        </authorList>
    </citation>
    <scope>NUCLEOTIDE SEQUENCE [LARGE SCALE GENOMIC DNA]</scope>
    <source>
        <strain evidence="1 2">R1-15</strain>
    </source>
</reference>
<accession>A0A2W2APD6</accession>
<dbReference type="InterPro" id="IPR013324">
    <property type="entry name" value="RNA_pol_sigma_r3/r4-like"/>
</dbReference>
<dbReference type="InterPro" id="IPR036388">
    <property type="entry name" value="WH-like_DNA-bd_sf"/>
</dbReference>
<organism evidence="1 2">
    <name type="scientific">Taibaiella soli</name>
    <dbReference type="NCBI Taxonomy" id="1649169"/>
    <lineage>
        <taxon>Bacteria</taxon>
        <taxon>Pseudomonadati</taxon>
        <taxon>Bacteroidota</taxon>
        <taxon>Chitinophagia</taxon>
        <taxon>Chitinophagales</taxon>
        <taxon>Chitinophagaceae</taxon>
        <taxon>Taibaiella</taxon>
    </lineage>
</organism>
<sequence length="152" mass="17796">MTIVTRDQIEHYLLQGNYKDAIALLYKNYSAMLYGYILKFISDEYEAQQILVNLFTSLPSMLSKEVGQLNSVYCWLQQKARHFILTAPGLKEEDAISARRFEFLQNAAERDQVIFMRIYLQGRSRREVAYELGLTEETVAQSLYHSIKILRK</sequence>
<gene>
    <name evidence="1" type="ORF">DN068_04345</name>
</gene>
<name>A0A2W2APD6_9BACT</name>
<dbReference type="Proteomes" id="UP000248745">
    <property type="component" value="Unassembled WGS sequence"/>
</dbReference>
<dbReference type="Gene3D" id="1.10.10.10">
    <property type="entry name" value="Winged helix-like DNA-binding domain superfamily/Winged helix DNA-binding domain"/>
    <property type="match status" value="1"/>
</dbReference>
<evidence type="ECO:0000313" key="1">
    <source>
        <dbReference type="EMBL" id="PZF74250.1"/>
    </source>
</evidence>
<dbReference type="RefSeq" id="WP_110997666.1">
    <property type="nucleotide sequence ID" value="NZ_QKTW01000006.1"/>
</dbReference>
<dbReference type="AlphaFoldDB" id="A0A2W2APD6"/>
<protein>
    <recommendedName>
        <fullName evidence="3">RNA polymerase sigma factor 70 region 4 type 2 domain-containing protein</fullName>
    </recommendedName>
</protein>
<dbReference type="SUPFAM" id="SSF88659">
    <property type="entry name" value="Sigma3 and sigma4 domains of RNA polymerase sigma factors"/>
    <property type="match status" value="1"/>
</dbReference>
<comment type="caution">
    <text evidence="1">The sequence shown here is derived from an EMBL/GenBank/DDBJ whole genome shotgun (WGS) entry which is preliminary data.</text>
</comment>
<evidence type="ECO:0000313" key="2">
    <source>
        <dbReference type="Proteomes" id="UP000248745"/>
    </source>
</evidence>
<evidence type="ECO:0008006" key="3">
    <source>
        <dbReference type="Google" id="ProtNLM"/>
    </source>
</evidence>
<proteinExistence type="predicted"/>